<dbReference type="HOGENOM" id="CLU_2333327_0_0_1"/>
<evidence type="ECO:0000313" key="2">
    <source>
        <dbReference type="Proteomes" id="UP000011761"/>
    </source>
</evidence>
<proteinExistence type="predicted"/>
<organism evidence="1 2">
    <name type="scientific">Baudoinia panamericana (strain UAMH 10762)</name>
    <name type="common">Angels' share fungus</name>
    <name type="synonym">Baudoinia compniacensis (strain UAMH 10762)</name>
    <dbReference type="NCBI Taxonomy" id="717646"/>
    <lineage>
        <taxon>Eukaryota</taxon>
        <taxon>Fungi</taxon>
        <taxon>Dikarya</taxon>
        <taxon>Ascomycota</taxon>
        <taxon>Pezizomycotina</taxon>
        <taxon>Dothideomycetes</taxon>
        <taxon>Dothideomycetidae</taxon>
        <taxon>Mycosphaerellales</taxon>
        <taxon>Teratosphaeriaceae</taxon>
        <taxon>Baudoinia</taxon>
    </lineage>
</organism>
<dbReference type="Proteomes" id="UP000011761">
    <property type="component" value="Unassembled WGS sequence"/>
</dbReference>
<keyword evidence="2" id="KW-1185">Reference proteome</keyword>
<dbReference type="EMBL" id="KB445556">
    <property type="protein sequence ID" value="EMC96113.1"/>
    <property type="molecule type" value="Genomic_DNA"/>
</dbReference>
<dbReference type="AlphaFoldDB" id="M2MX40"/>
<reference evidence="1 2" key="1">
    <citation type="journal article" date="2012" name="PLoS Pathog.">
        <title>Diverse lifestyles and strategies of plant pathogenesis encoded in the genomes of eighteen Dothideomycetes fungi.</title>
        <authorList>
            <person name="Ohm R.A."/>
            <person name="Feau N."/>
            <person name="Henrissat B."/>
            <person name="Schoch C.L."/>
            <person name="Horwitz B.A."/>
            <person name="Barry K.W."/>
            <person name="Condon B.J."/>
            <person name="Copeland A.C."/>
            <person name="Dhillon B."/>
            <person name="Glaser F."/>
            <person name="Hesse C.N."/>
            <person name="Kosti I."/>
            <person name="LaButti K."/>
            <person name="Lindquist E.A."/>
            <person name="Lucas S."/>
            <person name="Salamov A.A."/>
            <person name="Bradshaw R.E."/>
            <person name="Ciuffetti L."/>
            <person name="Hamelin R.C."/>
            <person name="Kema G.H.J."/>
            <person name="Lawrence C."/>
            <person name="Scott J.A."/>
            <person name="Spatafora J.W."/>
            <person name="Turgeon B.G."/>
            <person name="de Wit P.J.G.M."/>
            <person name="Zhong S."/>
            <person name="Goodwin S.B."/>
            <person name="Grigoriev I.V."/>
        </authorList>
    </citation>
    <scope>NUCLEOTIDE SEQUENCE [LARGE SCALE GENOMIC DNA]</scope>
    <source>
        <strain evidence="1 2">UAMH 10762</strain>
    </source>
</reference>
<sequence>MRNVVCAHHENAHRKTMMRAQPWSLGSGLRAELCCMRWAAHIVLKHGCDHCTAGNARKGNNRSGPMLRPGDLACRATLRAIHRNDIEICHIVHVCDMS</sequence>
<name>M2MX40_BAUPA</name>
<dbReference type="GeneID" id="19115093"/>
<gene>
    <name evidence="1" type="ORF">BAUCODRAFT_517996</name>
</gene>
<dbReference type="RefSeq" id="XP_007677325.1">
    <property type="nucleotide sequence ID" value="XM_007679135.1"/>
</dbReference>
<evidence type="ECO:0000313" key="1">
    <source>
        <dbReference type="EMBL" id="EMC96113.1"/>
    </source>
</evidence>
<protein>
    <submittedName>
        <fullName evidence="1">Uncharacterized protein</fullName>
    </submittedName>
</protein>
<accession>M2MX40</accession>
<dbReference type="KEGG" id="bcom:BAUCODRAFT_517996"/>